<dbReference type="SUPFAM" id="SSF53383">
    <property type="entry name" value="PLP-dependent transferases"/>
    <property type="match status" value="1"/>
</dbReference>
<dbReference type="EMBL" id="JBHFFA010000002">
    <property type="protein sequence ID" value="KAL2643378.1"/>
    <property type="molecule type" value="Genomic_DNA"/>
</dbReference>
<dbReference type="PANTHER" id="PTHR43795">
    <property type="entry name" value="BIFUNCTIONAL ASPARTATE AMINOTRANSFERASE AND GLUTAMATE/ASPARTATE-PREPHENATE AMINOTRANSFERASE-RELATED"/>
    <property type="match status" value="1"/>
</dbReference>
<evidence type="ECO:0000259" key="4">
    <source>
        <dbReference type="Pfam" id="PF04863"/>
    </source>
</evidence>
<evidence type="ECO:0000313" key="6">
    <source>
        <dbReference type="EMBL" id="KAL2643378.1"/>
    </source>
</evidence>
<proteinExistence type="inferred from homology"/>
<dbReference type="InterPro" id="IPR006948">
    <property type="entry name" value="Alliinase_C"/>
</dbReference>
<feature type="domain" description="Alliinase C-terminal" evidence="5">
    <location>
        <begin position="174"/>
        <end position="459"/>
    </location>
</feature>
<dbReference type="Gene3D" id="3.40.640.10">
    <property type="entry name" value="Type I PLP-dependent aspartate aminotransferase-like (Major domain)"/>
    <property type="match status" value="1"/>
</dbReference>
<dbReference type="Proteomes" id="UP001605036">
    <property type="component" value="Unassembled WGS sequence"/>
</dbReference>
<organism evidence="6 7">
    <name type="scientific">Riccia fluitans</name>
    <dbReference type="NCBI Taxonomy" id="41844"/>
    <lineage>
        <taxon>Eukaryota</taxon>
        <taxon>Viridiplantae</taxon>
        <taxon>Streptophyta</taxon>
        <taxon>Embryophyta</taxon>
        <taxon>Marchantiophyta</taxon>
        <taxon>Marchantiopsida</taxon>
        <taxon>Marchantiidae</taxon>
        <taxon>Marchantiales</taxon>
        <taxon>Ricciaceae</taxon>
        <taxon>Riccia</taxon>
    </lineage>
</organism>
<reference evidence="6 7" key="1">
    <citation type="submission" date="2024-09" db="EMBL/GenBank/DDBJ databases">
        <title>Chromosome-scale assembly of Riccia fluitans.</title>
        <authorList>
            <person name="Paukszto L."/>
            <person name="Sawicki J."/>
            <person name="Karawczyk K."/>
            <person name="Piernik-Szablinska J."/>
            <person name="Szczecinska M."/>
            <person name="Mazdziarz M."/>
        </authorList>
    </citation>
    <scope>NUCLEOTIDE SEQUENCE [LARGE SCALE GENOMIC DNA]</scope>
    <source>
        <strain evidence="6">Rf_01</strain>
        <tissue evidence="6">Aerial parts of the thallus</tissue>
    </source>
</reference>
<dbReference type="InterPro" id="IPR037029">
    <property type="entry name" value="Alliinase_N_sf"/>
</dbReference>
<dbReference type="InterPro" id="IPR006947">
    <property type="entry name" value="EGF_alliinase"/>
</dbReference>
<name>A0ABD1Z6G8_9MARC</name>
<evidence type="ECO:0000256" key="1">
    <source>
        <dbReference type="ARBA" id="ARBA00001933"/>
    </source>
</evidence>
<protein>
    <submittedName>
        <fullName evidence="6">Uncharacterized protein</fullName>
    </submittedName>
</protein>
<dbReference type="InterPro" id="IPR015424">
    <property type="entry name" value="PyrdxlP-dep_Trfase"/>
</dbReference>
<dbReference type="Gene3D" id="2.10.25.30">
    <property type="entry name" value="EGF-like, alliinase"/>
    <property type="match status" value="1"/>
</dbReference>
<keyword evidence="3" id="KW-0663">Pyridoxal phosphate</keyword>
<evidence type="ECO:0000259" key="5">
    <source>
        <dbReference type="Pfam" id="PF04864"/>
    </source>
</evidence>
<keyword evidence="7" id="KW-1185">Reference proteome</keyword>
<feature type="domain" description="Alliinase EGF-like" evidence="4">
    <location>
        <begin position="79"/>
        <end position="136"/>
    </location>
</feature>
<dbReference type="Gene3D" id="3.90.1150.10">
    <property type="entry name" value="Aspartate Aminotransferase, domain 1"/>
    <property type="match status" value="1"/>
</dbReference>
<dbReference type="Pfam" id="PF04864">
    <property type="entry name" value="Alliinase_C"/>
    <property type="match status" value="1"/>
</dbReference>
<dbReference type="AlphaFoldDB" id="A0ABD1Z6G8"/>
<comment type="similarity">
    <text evidence="2">Belongs to the alliinase family.</text>
</comment>
<comment type="cofactor">
    <cofactor evidence="1">
        <name>pyridoxal 5'-phosphate</name>
        <dbReference type="ChEBI" id="CHEBI:597326"/>
    </cofactor>
</comment>
<comment type="caution">
    <text evidence="6">The sequence shown here is derived from an EMBL/GenBank/DDBJ whole genome shotgun (WGS) entry which is preliminary data.</text>
</comment>
<dbReference type="PANTHER" id="PTHR43795:SF20">
    <property type="entry name" value="TRYPTOPHAN AMINOTRANSFERASE-RELATED PROTEIN 3"/>
    <property type="match status" value="1"/>
</dbReference>
<dbReference type="InterPro" id="IPR050478">
    <property type="entry name" value="Ethylene_sulfur-biosynth"/>
</dbReference>
<dbReference type="Pfam" id="PF04863">
    <property type="entry name" value="EGF_alliinase"/>
    <property type="match status" value="1"/>
</dbReference>
<accession>A0ABD1Z6G8</accession>
<evidence type="ECO:0000313" key="7">
    <source>
        <dbReference type="Proteomes" id="UP001605036"/>
    </source>
</evidence>
<gene>
    <name evidence="6" type="ORF">R1flu_010965</name>
</gene>
<evidence type="ECO:0000256" key="2">
    <source>
        <dbReference type="ARBA" id="ARBA00006312"/>
    </source>
</evidence>
<dbReference type="InterPro" id="IPR015422">
    <property type="entry name" value="PyrdxlP-dep_Trfase_small"/>
</dbReference>
<evidence type="ECO:0000256" key="3">
    <source>
        <dbReference type="ARBA" id="ARBA00022898"/>
    </source>
</evidence>
<sequence>MAVEGQALDEESRALLQAQDADSGVESGHGCIWRWALLFSLLLNFHLWMGSYSSCSLDPAEVSLKLLNKSAKMESTSKEWAHPAAVTAETLAAYDCSGRGSVFIDSVQLSDDPNEMVCECHACFTGSNCEEPIPDCVAFVDSGDPVLYEEFWKQNAEAGTLVTPPCVVQTHLGQSDEPSAVVGAYPVFPLYQMQTSEFGNGMYRWGGDARTFDQQVENPKTKTVELVTHPNNPDFLPRHSLLNRSNSYPVFDFAYYWPHMQPISHKFDEDIMVFTLSKLTGHAGTRLGWAFFRDPELALAVTTTLSSSDLGLSHDTIGKATQLLKTVIAGYSKDRMPVPFNLPAAEYAKEGRIFHYGRAVLSKRYKWLVDILSLSSRFSIGRHEPEFSPFFGQMVDPSPAYAWVSCNRDEDEDCYSVFLNNGIKTYPGQRFGASSRYVRFSLLTRDSDYEILEKHLLKLVGEQTIPGN</sequence>
<dbReference type="InterPro" id="IPR015421">
    <property type="entry name" value="PyrdxlP-dep_Trfase_major"/>
</dbReference>